<dbReference type="EMBL" id="BLXT01008342">
    <property type="protein sequence ID" value="GFO47783.1"/>
    <property type="molecule type" value="Genomic_DNA"/>
</dbReference>
<evidence type="ECO:0000256" key="1">
    <source>
        <dbReference type="SAM" id="MobiDB-lite"/>
    </source>
</evidence>
<dbReference type="Proteomes" id="UP000735302">
    <property type="component" value="Unassembled WGS sequence"/>
</dbReference>
<organism evidence="2 3">
    <name type="scientific">Plakobranchus ocellatus</name>
    <dbReference type="NCBI Taxonomy" id="259542"/>
    <lineage>
        <taxon>Eukaryota</taxon>
        <taxon>Metazoa</taxon>
        <taxon>Spiralia</taxon>
        <taxon>Lophotrochozoa</taxon>
        <taxon>Mollusca</taxon>
        <taxon>Gastropoda</taxon>
        <taxon>Heterobranchia</taxon>
        <taxon>Euthyneura</taxon>
        <taxon>Panpulmonata</taxon>
        <taxon>Sacoglossa</taxon>
        <taxon>Placobranchoidea</taxon>
        <taxon>Plakobranchidae</taxon>
        <taxon>Plakobranchus</taxon>
    </lineage>
</organism>
<feature type="region of interest" description="Disordered" evidence="1">
    <location>
        <begin position="1"/>
        <end position="23"/>
    </location>
</feature>
<keyword evidence="3" id="KW-1185">Reference proteome</keyword>
<name>A0AAV4DUL6_9GAST</name>
<protein>
    <submittedName>
        <fullName evidence="2">Uncharacterized protein</fullName>
    </submittedName>
</protein>
<accession>A0AAV4DUL6</accession>
<evidence type="ECO:0000313" key="2">
    <source>
        <dbReference type="EMBL" id="GFO47783.1"/>
    </source>
</evidence>
<gene>
    <name evidence="2" type="ORF">PoB_007428800</name>
</gene>
<dbReference type="AlphaFoldDB" id="A0AAV4DUL6"/>
<sequence length="78" mass="8388">MINGRSSQYMKKPANLGNTLLSSGRTNSKSVPAIIRGLDKSPTATLATLAIGRDSMIMTQHFILSKNAGAGLWNRDIK</sequence>
<comment type="caution">
    <text evidence="2">The sequence shown here is derived from an EMBL/GenBank/DDBJ whole genome shotgun (WGS) entry which is preliminary data.</text>
</comment>
<evidence type="ECO:0000313" key="3">
    <source>
        <dbReference type="Proteomes" id="UP000735302"/>
    </source>
</evidence>
<proteinExistence type="predicted"/>
<reference evidence="2 3" key="1">
    <citation type="journal article" date="2021" name="Elife">
        <title>Chloroplast acquisition without the gene transfer in kleptoplastic sea slugs, Plakobranchus ocellatus.</title>
        <authorList>
            <person name="Maeda T."/>
            <person name="Takahashi S."/>
            <person name="Yoshida T."/>
            <person name="Shimamura S."/>
            <person name="Takaki Y."/>
            <person name="Nagai Y."/>
            <person name="Toyoda A."/>
            <person name="Suzuki Y."/>
            <person name="Arimoto A."/>
            <person name="Ishii H."/>
            <person name="Satoh N."/>
            <person name="Nishiyama T."/>
            <person name="Hasebe M."/>
            <person name="Maruyama T."/>
            <person name="Minagawa J."/>
            <person name="Obokata J."/>
            <person name="Shigenobu S."/>
        </authorList>
    </citation>
    <scope>NUCLEOTIDE SEQUENCE [LARGE SCALE GENOMIC DNA]</scope>
</reference>